<dbReference type="EMBL" id="JAPQKO010000001">
    <property type="protein sequence ID" value="KAJ5183264.1"/>
    <property type="molecule type" value="Genomic_DNA"/>
</dbReference>
<dbReference type="Proteomes" id="UP001146351">
    <property type="component" value="Unassembled WGS sequence"/>
</dbReference>
<comment type="caution">
    <text evidence="1">The sequence shown here is derived from an EMBL/GenBank/DDBJ whole genome shotgun (WGS) entry which is preliminary data.</text>
</comment>
<name>A0A9W9LZU3_9EURO</name>
<sequence length="112" mass="12130">MNNEQTAAVYDLCLALFRWRCRTSDTAEPSQPSYDTVAFTSGIAGHSVLEPVGSEAKPLGLEDGALPEWQGVKICCSLSDNCQLLKAAPYVIRADSQYYFSPGPIILGLDKS</sequence>
<dbReference type="AlphaFoldDB" id="A0A9W9LZU3"/>
<evidence type="ECO:0000313" key="2">
    <source>
        <dbReference type="Proteomes" id="UP001146351"/>
    </source>
</evidence>
<accession>A0A9W9LZU3</accession>
<protein>
    <submittedName>
        <fullName evidence="1">Uncharacterized protein</fullName>
    </submittedName>
</protein>
<evidence type="ECO:0000313" key="1">
    <source>
        <dbReference type="EMBL" id="KAJ5183264.1"/>
    </source>
</evidence>
<gene>
    <name evidence="1" type="ORF">N7492_000880</name>
</gene>
<reference evidence="1" key="1">
    <citation type="submission" date="2022-11" db="EMBL/GenBank/DDBJ databases">
        <authorList>
            <person name="Petersen C."/>
        </authorList>
    </citation>
    <scope>NUCLEOTIDE SEQUENCE</scope>
    <source>
        <strain evidence="1">IBT 21917</strain>
    </source>
</reference>
<proteinExistence type="predicted"/>
<reference evidence="1" key="2">
    <citation type="journal article" date="2023" name="IMA Fungus">
        <title>Comparative genomic study of the Penicillium genus elucidates a diverse pangenome and 15 lateral gene transfer events.</title>
        <authorList>
            <person name="Petersen C."/>
            <person name="Sorensen T."/>
            <person name="Nielsen M.R."/>
            <person name="Sondergaard T.E."/>
            <person name="Sorensen J.L."/>
            <person name="Fitzpatrick D.A."/>
            <person name="Frisvad J.C."/>
            <person name="Nielsen K.L."/>
        </authorList>
    </citation>
    <scope>NUCLEOTIDE SEQUENCE</scope>
    <source>
        <strain evidence="1">IBT 21917</strain>
    </source>
</reference>
<organism evidence="1 2">
    <name type="scientific">Penicillium capsulatum</name>
    <dbReference type="NCBI Taxonomy" id="69766"/>
    <lineage>
        <taxon>Eukaryota</taxon>
        <taxon>Fungi</taxon>
        <taxon>Dikarya</taxon>
        <taxon>Ascomycota</taxon>
        <taxon>Pezizomycotina</taxon>
        <taxon>Eurotiomycetes</taxon>
        <taxon>Eurotiomycetidae</taxon>
        <taxon>Eurotiales</taxon>
        <taxon>Aspergillaceae</taxon>
        <taxon>Penicillium</taxon>
    </lineage>
</organism>
<keyword evidence="2" id="KW-1185">Reference proteome</keyword>